<dbReference type="EMBL" id="FOLQ01000010">
    <property type="protein sequence ID" value="SFE10657.1"/>
    <property type="molecule type" value="Genomic_DNA"/>
</dbReference>
<dbReference type="CDD" id="cd06464">
    <property type="entry name" value="ACD_sHsps-like"/>
    <property type="match status" value="1"/>
</dbReference>
<reference evidence="4 5" key="1">
    <citation type="submission" date="2016-10" db="EMBL/GenBank/DDBJ databases">
        <authorList>
            <person name="de Groot N.N."/>
        </authorList>
    </citation>
    <scope>NUCLEOTIDE SEQUENCE [LARGE SCALE GENOMIC DNA]</scope>
    <source>
        <strain evidence="4 5">DSM 26130</strain>
    </source>
</reference>
<dbReference type="PROSITE" id="PS01031">
    <property type="entry name" value="SHSP"/>
    <property type="match status" value="1"/>
</dbReference>
<dbReference type="InterPro" id="IPR002068">
    <property type="entry name" value="A-crystallin/Hsp20_dom"/>
</dbReference>
<evidence type="ECO:0000259" key="3">
    <source>
        <dbReference type="PROSITE" id="PS01031"/>
    </source>
</evidence>
<evidence type="ECO:0000313" key="5">
    <source>
        <dbReference type="Proteomes" id="UP000198598"/>
    </source>
</evidence>
<dbReference type="AlphaFoldDB" id="A0A1I1XTJ1"/>
<dbReference type="Gene3D" id="2.60.40.790">
    <property type="match status" value="1"/>
</dbReference>
<dbReference type="InterPro" id="IPR031107">
    <property type="entry name" value="Small_HSP"/>
</dbReference>
<comment type="similarity">
    <text evidence="1 2">Belongs to the small heat shock protein (HSP20) family.</text>
</comment>
<dbReference type="Pfam" id="PF00011">
    <property type="entry name" value="HSP20"/>
    <property type="match status" value="1"/>
</dbReference>
<sequence length="164" mass="18912">MLWYRVCNRENVFDSKQPNKTNKTMATLVRYNNFPTFFNPFYGRPVINRYQNTTPNVPAVNVKETETAFLLELAAPGLKKEDLKISVENNKLTIGYNSEVKTEESTEKFTRQEFGFTSFERSFRLPKTVNADQIKAAYTDGILTVELPKVEVKEEKLVKEITVA</sequence>
<dbReference type="Proteomes" id="UP000198598">
    <property type="component" value="Unassembled WGS sequence"/>
</dbReference>
<name>A0A1I1XTJ1_9BACT</name>
<evidence type="ECO:0000256" key="1">
    <source>
        <dbReference type="PROSITE-ProRule" id="PRU00285"/>
    </source>
</evidence>
<evidence type="ECO:0000313" key="4">
    <source>
        <dbReference type="EMBL" id="SFE10657.1"/>
    </source>
</evidence>
<evidence type="ECO:0000256" key="2">
    <source>
        <dbReference type="RuleBase" id="RU003616"/>
    </source>
</evidence>
<keyword evidence="5" id="KW-1185">Reference proteome</keyword>
<organism evidence="4 5">
    <name type="scientific">Spirosoma endophyticum</name>
    <dbReference type="NCBI Taxonomy" id="662367"/>
    <lineage>
        <taxon>Bacteria</taxon>
        <taxon>Pseudomonadati</taxon>
        <taxon>Bacteroidota</taxon>
        <taxon>Cytophagia</taxon>
        <taxon>Cytophagales</taxon>
        <taxon>Cytophagaceae</taxon>
        <taxon>Spirosoma</taxon>
    </lineage>
</organism>
<protein>
    <submittedName>
        <fullName evidence="4">HSP20 family protein</fullName>
    </submittedName>
</protein>
<feature type="domain" description="SHSP" evidence="3">
    <location>
        <begin position="51"/>
        <end position="164"/>
    </location>
</feature>
<proteinExistence type="inferred from homology"/>
<dbReference type="InterPro" id="IPR008978">
    <property type="entry name" value="HSP20-like_chaperone"/>
</dbReference>
<dbReference type="PANTHER" id="PTHR11527">
    <property type="entry name" value="HEAT-SHOCK PROTEIN 20 FAMILY MEMBER"/>
    <property type="match status" value="1"/>
</dbReference>
<gene>
    <name evidence="4" type="ORF">SAMN05216167_110114</name>
</gene>
<accession>A0A1I1XTJ1</accession>
<dbReference type="STRING" id="662367.SAMN05216167_110114"/>
<dbReference type="SUPFAM" id="SSF49764">
    <property type="entry name" value="HSP20-like chaperones"/>
    <property type="match status" value="1"/>
</dbReference>